<evidence type="ECO:0000256" key="3">
    <source>
        <dbReference type="ARBA" id="ARBA00023004"/>
    </source>
</evidence>
<dbReference type="InterPro" id="IPR036922">
    <property type="entry name" value="Rieske_2Fe-2S_sf"/>
</dbReference>
<evidence type="ECO:0000259" key="6">
    <source>
        <dbReference type="PROSITE" id="PS51296"/>
    </source>
</evidence>
<proteinExistence type="predicted"/>
<keyword evidence="4" id="KW-0411">Iron-sulfur</keyword>
<dbReference type="Gene3D" id="2.102.10.10">
    <property type="entry name" value="Rieske [2Fe-2S] iron-sulphur domain"/>
    <property type="match status" value="1"/>
</dbReference>
<name>A0A544VZ83_9MYCO</name>
<gene>
    <name evidence="7" type="ORF">D8S82_17875</name>
</gene>
<dbReference type="GO" id="GO:0051537">
    <property type="term" value="F:2 iron, 2 sulfur cluster binding"/>
    <property type="evidence" value="ECO:0007669"/>
    <property type="project" value="UniProtKB-KW"/>
</dbReference>
<dbReference type="AlphaFoldDB" id="A0A544VZ83"/>
<keyword evidence="2" id="KW-0479">Metal-binding</keyword>
<organism evidence="7 8">
    <name type="scientific">Mycolicibacterium hodleri</name>
    <dbReference type="NCBI Taxonomy" id="49897"/>
    <lineage>
        <taxon>Bacteria</taxon>
        <taxon>Bacillati</taxon>
        <taxon>Actinomycetota</taxon>
        <taxon>Actinomycetes</taxon>
        <taxon>Mycobacteriales</taxon>
        <taxon>Mycobacteriaceae</taxon>
        <taxon>Mycolicibacterium</taxon>
    </lineage>
</organism>
<feature type="region of interest" description="Disordered" evidence="5">
    <location>
        <begin position="1"/>
        <end position="21"/>
    </location>
</feature>
<evidence type="ECO:0000256" key="1">
    <source>
        <dbReference type="ARBA" id="ARBA00022714"/>
    </source>
</evidence>
<dbReference type="GO" id="GO:0016705">
    <property type="term" value="F:oxidoreductase activity, acting on paired donors, with incorporation or reduction of molecular oxygen"/>
    <property type="evidence" value="ECO:0007669"/>
    <property type="project" value="UniProtKB-ARBA"/>
</dbReference>
<keyword evidence="3" id="KW-0408">Iron</keyword>
<dbReference type="SUPFAM" id="SSF50022">
    <property type="entry name" value="ISP domain"/>
    <property type="match status" value="1"/>
</dbReference>
<keyword evidence="8" id="KW-1185">Reference proteome</keyword>
<accession>A0A544VZ83</accession>
<evidence type="ECO:0000256" key="4">
    <source>
        <dbReference type="ARBA" id="ARBA00023014"/>
    </source>
</evidence>
<dbReference type="Proteomes" id="UP000315759">
    <property type="component" value="Unassembled WGS sequence"/>
</dbReference>
<feature type="compositionally biased region" description="Basic and acidic residues" evidence="5">
    <location>
        <begin position="1"/>
        <end position="12"/>
    </location>
</feature>
<protein>
    <submittedName>
        <fullName evidence="7">Rieske 2Fe-2S domain-containing protein</fullName>
    </submittedName>
</protein>
<dbReference type="GO" id="GO:0004497">
    <property type="term" value="F:monooxygenase activity"/>
    <property type="evidence" value="ECO:0007669"/>
    <property type="project" value="UniProtKB-ARBA"/>
</dbReference>
<dbReference type="EMBL" id="VIFX01000022">
    <property type="protein sequence ID" value="TQR85280.1"/>
    <property type="molecule type" value="Genomic_DNA"/>
</dbReference>
<dbReference type="CDD" id="cd03467">
    <property type="entry name" value="Rieske"/>
    <property type="match status" value="1"/>
</dbReference>
<dbReference type="Pfam" id="PF00355">
    <property type="entry name" value="Rieske"/>
    <property type="match status" value="1"/>
</dbReference>
<reference evidence="7 8" key="1">
    <citation type="submission" date="2018-10" db="EMBL/GenBank/DDBJ databases">
        <title>Draft genome of Mycobacterium hodleri strain B.</title>
        <authorList>
            <person name="Amande T.J."/>
            <person name="Mcgenity T.J."/>
        </authorList>
    </citation>
    <scope>NUCLEOTIDE SEQUENCE [LARGE SCALE GENOMIC DNA]</scope>
    <source>
        <strain evidence="7 8">B</strain>
    </source>
</reference>
<dbReference type="RefSeq" id="WP_142553365.1">
    <property type="nucleotide sequence ID" value="NZ_VIFX01000022.1"/>
</dbReference>
<keyword evidence="1" id="KW-0001">2Fe-2S</keyword>
<evidence type="ECO:0000313" key="8">
    <source>
        <dbReference type="Proteomes" id="UP000315759"/>
    </source>
</evidence>
<comment type="caution">
    <text evidence="7">The sequence shown here is derived from an EMBL/GenBank/DDBJ whole genome shotgun (WGS) entry which is preliminary data.</text>
</comment>
<dbReference type="InterPro" id="IPR017941">
    <property type="entry name" value="Rieske_2Fe-2S"/>
</dbReference>
<dbReference type="GO" id="GO:0046872">
    <property type="term" value="F:metal ion binding"/>
    <property type="evidence" value="ECO:0007669"/>
    <property type="project" value="UniProtKB-KW"/>
</dbReference>
<evidence type="ECO:0000313" key="7">
    <source>
        <dbReference type="EMBL" id="TQR85280.1"/>
    </source>
</evidence>
<sequence>MTHLRNDPHGRGVETAGLLPPVLHGHPLQATGRRLVDVDQLDERRVTEVNTPEHGVLAVGLKPDGSPFAVSNLCRHQFAKLGRGRVTADGCLQCPWHRADYDVTDGTMTSGPKGRIFGFKPYSWAIKTFGNIAPLRPFPVELRDGAIWLAGGPS</sequence>
<dbReference type="PROSITE" id="PS51296">
    <property type="entry name" value="RIESKE"/>
    <property type="match status" value="1"/>
</dbReference>
<evidence type="ECO:0000256" key="5">
    <source>
        <dbReference type="SAM" id="MobiDB-lite"/>
    </source>
</evidence>
<feature type="domain" description="Rieske" evidence="6">
    <location>
        <begin position="33"/>
        <end position="149"/>
    </location>
</feature>
<evidence type="ECO:0000256" key="2">
    <source>
        <dbReference type="ARBA" id="ARBA00022723"/>
    </source>
</evidence>